<accession>A0A327PQP8</accession>
<organism evidence="2 3">
    <name type="scientific">Algoriphagus yeomjeoni</name>
    <dbReference type="NCBI Taxonomy" id="291403"/>
    <lineage>
        <taxon>Bacteria</taxon>
        <taxon>Pseudomonadati</taxon>
        <taxon>Bacteroidota</taxon>
        <taxon>Cytophagia</taxon>
        <taxon>Cytophagales</taxon>
        <taxon>Cyclobacteriaceae</taxon>
        <taxon>Algoriphagus</taxon>
    </lineage>
</organism>
<dbReference type="EMBL" id="QLLK01000003">
    <property type="protein sequence ID" value="RAI91986.1"/>
    <property type="molecule type" value="Genomic_DNA"/>
</dbReference>
<dbReference type="RefSeq" id="WP_111610636.1">
    <property type="nucleotide sequence ID" value="NZ_QLLK01000003.1"/>
</dbReference>
<name>A0A327PQP8_9BACT</name>
<gene>
    <name evidence="2" type="ORF">LV83_01212</name>
</gene>
<dbReference type="AlphaFoldDB" id="A0A327PQP8"/>
<evidence type="ECO:0000313" key="2">
    <source>
        <dbReference type="EMBL" id="RAI91986.1"/>
    </source>
</evidence>
<feature type="domain" description="DUF4365" evidence="1">
    <location>
        <begin position="14"/>
        <end position="147"/>
    </location>
</feature>
<dbReference type="Pfam" id="PF14280">
    <property type="entry name" value="DUF4365"/>
    <property type="match status" value="1"/>
</dbReference>
<dbReference type="Proteomes" id="UP000249610">
    <property type="component" value="Unassembled WGS sequence"/>
</dbReference>
<evidence type="ECO:0000259" key="1">
    <source>
        <dbReference type="Pfam" id="PF14280"/>
    </source>
</evidence>
<protein>
    <submittedName>
        <fullName evidence="2">Uncharacterized protein DUF4365</fullName>
    </submittedName>
</protein>
<dbReference type="InterPro" id="IPR025375">
    <property type="entry name" value="DUF4365"/>
</dbReference>
<keyword evidence="3" id="KW-1185">Reference proteome</keyword>
<reference evidence="2 3" key="1">
    <citation type="submission" date="2018-06" db="EMBL/GenBank/DDBJ databases">
        <title>Genomic Encyclopedia of Archaeal and Bacterial Type Strains, Phase II (KMG-II): from individual species to whole genera.</title>
        <authorList>
            <person name="Goeker M."/>
        </authorList>
    </citation>
    <scope>NUCLEOTIDE SEQUENCE [LARGE SCALE GENOMIC DNA]</scope>
    <source>
        <strain evidence="2 3">DSM 23446</strain>
    </source>
</reference>
<comment type="caution">
    <text evidence="2">The sequence shown here is derived from an EMBL/GenBank/DDBJ whole genome shotgun (WGS) entry which is preliminary data.</text>
</comment>
<dbReference type="OrthoDB" id="4951670at2"/>
<sequence length="346" mass="40454">MNLPKYKRSNQTGRKGLNKLKGIVEEQLEWILRPSHQEDDFGIDGYIDIIDGESVTGKSIAFQVKTGQSYLVELDENHWLFRDTFEHLNYYLNHDIPVLVILVDDVENVAYWEICKAEFTNRTGNSWTMPIPKSQHLNAESKEILKNYVSSNVDYASQLENYWDGNKLLTDSGHILLIAGKDDIKNLNYQPFIEFLNRACSNKQLLIHLCEKVEIGIHGYDYEKRELYEIEEVKHWITQIFSMVPGLTYFLVNHERAQFLKLFMFCRIDFEVVPNSETQDGKLIKQKVEFDSKQLVKIFEIIFNDLNDFTEAFKIALKVNERVSKNIMSCLTGVDWETIKKKDNSM</sequence>
<evidence type="ECO:0000313" key="3">
    <source>
        <dbReference type="Proteomes" id="UP000249610"/>
    </source>
</evidence>
<proteinExistence type="predicted"/>